<evidence type="ECO:0000313" key="1">
    <source>
        <dbReference type="EMBL" id="GFY67848.1"/>
    </source>
</evidence>
<proteinExistence type="predicted"/>
<reference evidence="1" key="1">
    <citation type="submission" date="2020-08" db="EMBL/GenBank/DDBJ databases">
        <title>Multicomponent nature underlies the extraordinary mechanical properties of spider dragline silk.</title>
        <authorList>
            <person name="Kono N."/>
            <person name="Nakamura H."/>
            <person name="Mori M."/>
            <person name="Yoshida Y."/>
            <person name="Ohtoshi R."/>
            <person name="Malay A.D."/>
            <person name="Moran D.A.P."/>
            <person name="Tomita M."/>
            <person name="Numata K."/>
            <person name="Arakawa K."/>
        </authorList>
    </citation>
    <scope>NUCLEOTIDE SEQUENCE</scope>
</reference>
<sequence>MAREQQKDSQLQDILAGSCPTSLVLQPFPVGQPPITLYCDMSTDHIRPFVPEIFRWEIQQFARTLAPRSKSVSENGS</sequence>
<dbReference type="AlphaFoldDB" id="A0A8X7CG33"/>
<accession>A0A8X7CG33</accession>
<comment type="caution">
    <text evidence="1">The sequence shown here is derived from an EMBL/GenBank/DDBJ whole genome shotgun (WGS) entry which is preliminary data.</text>
</comment>
<dbReference type="Proteomes" id="UP000886998">
    <property type="component" value="Unassembled WGS sequence"/>
</dbReference>
<protein>
    <submittedName>
        <fullName evidence="1">Uncharacterized protein</fullName>
    </submittedName>
</protein>
<dbReference type="OrthoDB" id="8065209at2759"/>
<gene>
    <name evidence="1" type="ORF">TNIN_114201</name>
</gene>
<name>A0A8X7CG33_9ARAC</name>
<evidence type="ECO:0000313" key="2">
    <source>
        <dbReference type="Proteomes" id="UP000886998"/>
    </source>
</evidence>
<dbReference type="EMBL" id="BMAV01016785">
    <property type="protein sequence ID" value="GFY67848.1"/>
    <property type="molecule type" value="Genomic_DNA"/>
</dbReference>
<organism evidence="1 2">
    <name type="scientific">Trichonephila inaurata madagascariensis</name>
    <dbReference type="NCBI Taxonomy" id="2747483"/>
    <lineage>
        <taxon>Eukaryota</taxon>
        <taxon>Metazoa</taxon>
        <taxon>Ecdysozoa</taxon>
        <taxon>Arthropoda</taxon>
        <taxon>Chelicerata</taxon>
        <taxon>Arachnida</taxon>
        <taxon>Araneae</taxon>
        <taxon>Araneomorphae</taxon>
        <taxon>Entelegynae</taxon>
        <taxon>Araneoidea</taxon>
        <taxon>Nephilidae</taxon>
        <taxon>Trichonephila</taxon>
        <taxon>Trichonephila inaurata</taxon>
    </lineage>
</organism>
<keyword evidence="2" id="KW-1185">Reference proteome</keyword>